<evidence type="ECO:0000313" key="3">
    <source>
        <dbReference type="Proteomes" id="UP000313359"/>
    </source>
</evidence>
<evidence type="ECO:0000256" key="1">
    <source>
        <dbReference type="SAM" id="MobiDB-lite"/>
    </source>
</evidence>
<organism evidence="2 3">
    <name type="scientific">Lentinus tigrinus ALCF2SS1-6</name>
    <dbReference type="NCBI Taxonomy" id="1328759"/>
    <lineage>
        <taxon>Eukaryota</taxon>
        <taxon>Fungi</taxon>
        <taxon>Dikarya</taxon>
        <taxon>Basidiomycota</taxon>
        <taxon>Agaricomycotina</taxon>
        <taxon>Agaricomycetes</taxon>
        <taxon>Polyporales</taxon>
        <taxon>Polyporaceae</taxon>
        <taxon>Lentinus</taxon>
    </lineage>
</organism>
<dbReference type="EMBL" id="ML122277">
    <property type="protein sequence ID" value="RPD58118.1"/>
    <property type="molecule type" value="Genomic_DNA"/>
</dbReference>
<dbReference type="OrthoDB" id="2756545at2759"/>
<reference evidence="2" key="1">
    <citation type="journal article" date="2018" name="Genome Biol. Evol.">
        <title>Genomics and development of Lentinus tigrinus, a white-rot wood-decaying mushroom with dimorphic fruiting bodies.</title>
        <authorList>
            <person name="Wu B."/>
            <person name="Xu Z."/>
            <person name="Knudson A."/>
            <person name="Carlson A."/>
            <person name="Chen N."/>
            <person name="Kovaka S."/>
            <person name="LaButti K."/>
            <person name="Lipzen A."/>
            <person name="Pennachio C."/>
            <person name="Riley R."/>
            <person name="Schakwitz W."/>
            <person name="Umezawa K."/>
            <person name="Ohm R.A."/>
            <person name="Grigoriev I.V."/>
            <person name="Nagy L.G."/>
            <person name="Gibbons J."/>
            <person name="Hibbett D."/>
        </authorList>
    </citation>
    <scope>NUCLEOTIDE SEQUENCE [LARGE SCALE GENOMIC DNA]</scope>
    <source>
        <strain evidence="2">ALCF2SS1-6</strain>
    </source>
</reference>
<dbReference type="Proteomes" id="UP000313359">
    <property type="component" value="Unassembled WGS sequence"/>
</dbReference>
<keyword evidence="3" id="KW-1185">Reference proteome</keyword>
<protein>
    <recommendedName>
        <fullName evidence="4">F-box domain-containing protein</fullName>
    </recommendedName>
</protein>
<feature type="region of interest" description="Disordered" evidence="1">
    <location>
        <begin position="406"/>
        <end position="438"/>
    </location>
</feature>
<sequence length="438" mass="49456">MEVEHFLLFIRADGGARFVHFRELDIAVDMYQVSFVDVERCMEQLAELLDFPEICLESLTLRDADCLLQYARIASARGTRNTERLVYRRSGPRACSALKSLNCSLVSLTISFGEYLGFYWDDVEELRTMDSWSYLLDALSPHAQTLETFRCDYDIPNACGPHPPSSSSSPQQNTPHKLCFSAVRTLGLVCDLYPAGPIDVASLLPTFPNVTHLEIVPMFFKRHTDTLTPLGQSLRERNKAIFERDGCWAALEKCSGELGDLYNLGLVCHVVDLCIWSRIEHNYHLSMLATIVSTTRPKVLRLRVEYILFTFLAQVTKALRDSAFKSLDTLHIIIRHPCSKHDARRDDVTESIFAALTQLPSHIVTLELFIKCHPEADVQALDELRCRLIAHFKPTLRNVSILHADGHQLRPPPSGGGPQGVDSSYRDEDGYDSSDIGW</sequence>
<gene>
    <name evidence="2" type="ORF">L227DRAFT_577473</name>
</gene>
<accession>A0A5C2S3N9</accession>
<evidence type="ECO:0000313" key="2">
    <source>
        <dbReference type="EMBL" id="RPD58118.1"/>
    </source>
</evidence>
<evidence type="ECO:0008006" key="4">
    <source>
        <dbReference type="Google" id="ProtNLM"/>
    </source>
</evidence>
<dbReference type="AlphaFoldDB" id="A0A5C2S3N9"/>
<name>A0A5C2S3N9_9APHY</name>
<proteinExistence type="predicted"/>